<evidence type="ECO:0000313" key="5">
    <source>
        <dbReference type="EMBL" id="KAK3769857.1"/>
    </source>
</evidence>
<dbReference type="NCBIfam" id="TIGR00152">
    <property type="entry name" value="dephospho-CoA kinase"/>
    <property type="match status" value="1"/>
</dbReference>
<dbReference type="Pfam" id="PF01121">
    <property type="entry name" value="CoaE"/>
    <property type="match status" value="1"/>
</dbReference>
<dbReference type="GO" id="GO:0005524">
    <property type="term" value="F:ATP binding"/>
    <property type="evidence" value="ECO:0007669"/>
    <property type="project" value="UniProtKB-KW"/>
</dbReference>
<dbReference type="FunFam" id="3.40.50.300:FF:000485">
    <property type="entry name" value="Dephospho-CoA kinase CAB5"/>
    <property type="match status" value="1"/>
</dbReference>
<dbReference type="PANTHER" id="PTHR10695">
    <property type="entry name" value="DEPHOSPHO-COA KINASE-RELATED"/>
    <property type="match status" value="1"/>
</dbReference>
<dbReference type="Proteomes" id="UP001283361">
    <property type="component" value="Unassembled WGS sequence"/>
</dbReference>
<dbReference type="SUPFAM" id="SSF52540">
    <property type="entry name" value="P-loop containing nucleoside triphosphate hydrolases"/>
    <property type="match status" value="1"/>
</dbReference>
<evidence type="ECO:0000256" key="3">
    <source>
        <dbReference type="ARBA" id="ARBA00022840"/>
    </source>
</evidence>
<dbReference type="EMBL" id="JAWDGP010003877">
    <property type="protein sequence ID" value="KAK3769857.1"/>
    <property type="molecule type" value="Genomic_DNA"/>
</dbReference>
<dbReference type="AlphaFoldDB" id="A0AAE0ZJX8"/>
<gene>
    <name evidence="5" type="ORF">RRG08_036906</name>
</gene>
<dbReference type="InterPro" id="IPR001977">
    <property type="entry name" value="Depp_CoAkinase"/>
</dbReference>
<organism evidence="5 6">
    <name type="scientific">Elysia crispata</name>
    <name type="common">lettuce slug</name>
    <dbReference type="NCBI Taxonomy" id="231223"/>
    <lineage>
        <taxon>Eukaryota</taxon>
        <taxon>Metazoa</taxon>
        <taxon>Spiralia</taxon>
        <taxon>Lophotrochozoa</taxon>
        <taxon>Mollusca</taxon>
        <taxon>Gastropoda</taxon>
        <taxon>Heterobranchia</taxon>
        <taxon>Euthyneura</taxon>
        <taxon>Panpulmonata</taxon>
        <taxon>Sacoglossa</taxon>
        <taxon>Placobranchoidea</taxon>
        <taxon>Plakobranchidae</taxon>
        <taxon>Elysia</taxon>
    </lineage>
</organism>
<keyword evidence="2" id="KW-0547">Nucleotide-binding</keyword>
<dbReference type="GO" id="GO:0015937">
    <property type="term" value="P:coenzyme A biosynthetic process"/>
    <property type="evidence" value="ECO:0007669"/>
    <property type="project" value="InterPro"/>
</dbReference>
<dbReference type="PANTHER" id="PTHR10695:SF46">
    <property type="entry name" value="BIFUNCTIONAL COENZYME A SYNTHASE-RELATED"/>
    <property type="match status" value="1"/>
</dbReference>
<protein>
    <recommendedName>
        <fullName evidence="4">Dephospho-CoA kinase domain-containing protein</fullName>
    </recommendedName>
</protein>
<comment type="caution">
    <text evidence="5">The sequence shown here is derived from an EMBL/GenBank/DDBJ whole genome shotgun (WGS) entry which is preliminary data.</text>
</comment>
<dbReference type="GO" id="GO:0005737">
    <property type="term" value="C:cytoplasm"/>
    <property type="evidence" value="ECO:0007669"/>
    <property type="project" value="UniProtKB-ARBA"/>
</dbReference>
<dbReference type="Gene3D" id="3.40.50.300">
    <property type="entry name" value="P-loop containing nucleotide triphosphate hydrolases"/>
    <property type="match status" value="1"/>
</dbReference>
<keyword evidence="6" id="KW-1185">Reference proteome</keyword>
<reference evidence="5" key="1">
    <citation type="journal article" date="2023" name="G3 (Bethesda)">
        <title>A reference genome for the long-term kleptoplast-retaining sea slug Elysia crispata morphotype clarki.</title>
        <authorList>
            <person name="Eastman K.E."/>
            <person name="Pendleton A.L."/>
            <person name="Shaikh M.A."/>
            <person name="Suttiyut T."/>
            <person name="Ogas R."/>
            <person name="Tomko P."/>
            <person name="Gavelis G."/>
            <person name="Widhalm J.R."/>
            <person name="Wisecaver J.H."/>
        </authorList>
    </citation>
    <scope>NUCLEOTIDE SEQUENCE</scope>
    <source>
        <strain evidence="5">ECLA1</strain>
    </source>
</reference>
<dbReference type="PROSITE" id="PS51219">
    <property type="entry name" value="DPCK"/>
    <property type="match status" value="1"/>
</dbReference>
<comment type="similarity">
    <text evidence="1">Belongs to the CoaE family.</text>
</comment>
<proteinExistence type="inferred from homology"/>
<sequence>MFLVGLTGGIASGKSTVAKIFREEYGCPVIDADVIAREVVKSGKPAYEKIKSTFGEEVLLSTGEINREKLGQIIFNDGGKRKLLNAIVHPAIKREMLWQVFWNLLKGHQFAILDIPLLFETRQMLPFVSFSIVVFCQEEQQLARLMQRNDLDEEAAKARINSQMSLKEKCELCTHVIDNTQPLDVTRSHVKKRKTAFTAALCPWHSNVPLGDSRICLPESMVLLDAHNTAVPPETLGLASGAGSVVFAGGSPSSLGAQTFRPGTTSNRHCLALLVEPSLLLRITLSWFRKTSDTESRLVKLLWLIDNGEGITFTHGKVKDLIIILHLIPNSGLGFIKKTSQVSDKEITHILSKSDGPQANV</sequence>
<evidence type="ECO:0000256" key="2">
    <source>
        <dbReference type="ARBA" id="ARBA00022741"/>
    </source>
</evidence>
<evidence type="ECO:0000256" key="4">
    <source>
        <dbReference type="ARBA" id="ARBA00044157"/>
    </source>
</evidence>
<accession>A0AAE0ZJX8</accession>
<evidence type="ECO:0000313" key="6">
    <source>
        <dbReference type="Proteomes" id="UP001283361"/>
    </source>
</evidence>
<dbReference type="HAMAP" id="MF_00376">
    <property type="entry name" value="Dephospho_CoA_kinase"/>
    <property type="match status" value="1"/>
</dbReference>
<dbReference type="CDD" id="cd02022">
    <property type="entry name" value="DPCK"/>
    <property type="match status" value="1"/>
</dbReference>
<keyword evidence="3" id="KW-0067">ATP-binding</keyword>
<evidence type="ECO:0000256" key="1">
    <source>
        <dbReference type="ARBA" id="ARBA00009018"/>
    </source>
</evidence>
<dbReference type="InterPro" id="IPR027417">
    <property type="entry name" value="P-loop_NTPase"/>
</dbReference>
<dbReference type="GO" id="GO:0004140">
    <property type="term" value="F:dephospho-CoA kinase activity"/>
    <property type="evidence" value="ECO:0007669"/>
    <property type="project" value="InterPro"/>
</dbReference>
<name>A0AAE0ZJX8_9GAST</name>